<sequence length="114" mass="13271">MHMYNVTLTLTSFSKKRMMKTVETSISDLSQIKRNSLSPMYKQRQQSEESKNQREDDENSDKNNSSGSVPNHIFLEDDAMEREVNMAIEDENISPEEFEDIENVILVDVTEKYS</sequence>
<name>A0A7S4QUY9_9STRA</name>
<organism evidence="2">
    <name type="scientific">Ditylum brightwellii</name>
    <dbReference type="NCBI Taxonomy" id="49249"/>
    <lineage>
        <taxon>Eukaryota</taxon>
        <taxon>Sar</taxon>
        <taxon>Stramenopiles</taxon>
        <taxon>Ochrophyta</taxon>
        <taxon>Bacillariophyta</taxon>
        <taxon>Mediophyceae</taxon>
        <taxon>Lithodesmiophycidae</taxon>
        <taxon>Lithodesmiales</taxon>
        <taxon>Lithodesmiaceae</taxon>
        <taxon>Ditylum</taxon>
    </lineage>
</organism>
<accession>A0A7S4QUY9</accession>
<feature type="region of interest" description="Disordered" evidence="1">
    <location>
        <begin position="30"/>
        <end position="72"/>
    </location>
</feature>
<gene>
    <name evidence="2" type="ORF">DBRI00130_LOCUS8365</name>
</gene>
<feature type="compositionally biased region" description="Basic and acidic residues" evidence="1">
    <location>
        <begin position="45"/>
        <end position="54"/>
    </location>
</feature>
<dbReference type="AlphaFoldDB" id="A0A7S4QUY9"/>
<reference evidence="2" key="1">
    <citation type="submission" date="2021-01" db="EMBL/GenBank/DDBJ databases">
        <authorList>
            <person name="Corre E."/>
            <person name="Pelletier E."/>
            <person name="Niang G."/>
            <person name="Scheremetjew M."/>
            <person name="Finn R."/>
            <person name="Kale V."/>
            <person name="Holt S."/>
            <person name="Cochrane G."/>
            <person name="Meng A."/>
            <person name="Brown T."/>
            <person name="Cohen L."/>
        </authorList>
    </citation>
    <scope>NUCLEOTIDE SEQUENCE</scope>
    <source>
        <strain evidence="2">GSO104</strain>
    </source>
</reference>
<proteinExistence type="predicted"/>
<dbReference type="EMBL" id="HBNS01010358">
    <property type="protein sequence ID" value="CAE4594724.1"/>
    <property type="molecule type" value="Transcribed_RNA"/>
</dbReference>
<evidence type="ECO:0000256" key="1">
    <source>
        <dbReference type="SAM" id="MobiDB-lite"/>
    </source>
</evidence>
<protein>
    <submittedName>
        <fullName evidence="2">Uncharacterized protein</fullName>
    </submittedName>
</protein>
<evidence type="ECO:0000313" key="2">
    <source>
        <dbReference type="EMBL" id="CAE4594724.1"/>
    </source>
</evidence>